<dbReference type="AlphaFoldDB" id="A0A9E6ZPN1"/>
<dbReference type="KEGG" id="fbm:MQE35_12010"/>
<name>A0A9E6ZPN1_9FLAO</name>
<feature type="domain" description="Abortive phage infection protein C-terminal" evidence="1">
    <location>
        <begin position="256"/>
        <end position="519"/>
    </location>
</feature>
<reference evidence="2" key="1">
    <citation type="submission" date="2022-03" db="EMBL/GenBank/DDBJ databases">
        <title>Description of Abyssus ytuae gen. nov., sp. nov., a novel member of the family Flavobacteriaceae isolated from the sediment of Mariana Trench.</title>
        <authorList>
            <person name="Zhang J."/>
            <person name="Xu X."/>
        </authorList>
    </citation>
    <scope>NUCLEOTIDE SEQUENCE</scope>
    <source>
        <strain evidence="2">MT3330</strain>
    </source>
</reference>
<dbReference type="EMBL" id="CP094358">
    <property type="protein sequence ID" value="UOB16458.1"/>
    <property type="molecule type" value="Genomic_DNA"/>
</dbReference>
<proteinExistence type="predicted"/>
<protein>
    <submittedName>
        <fullName evidence="2">AIPR family protein</fullName>
    </submittedName>
</protein>
<evidence type="ECO:0000313" key="2">
    <source>
        <dbReference type="EMBL" id="UOB16458.1"/>
    </source>
</evidence>
<gene>
    <name evidence="2" type="ORF">MQE35_12010</name>
</gene>
<dbReference type="Proteomes" id="UP000831290">
    <property type="component" value="Chromosome"/>
</dbReference>
<evidence type="ECO:0000313" key="3">
    <source>
        <dbReference type="Proteomes" id="UP000831290"/>
    </source>
</evidence>
<keyword evidence="3" id="KW-1185">Reference proteome</keyword>
<accession>A0A9E6ZPN1</accession>
<dbReference type="RefSeq" id="WP_255841643.1">
    <property type="nucleotide sequence ID" value="NZ_CP094358.1"/>
</dbReference>
<sequence>MDKITKSFVVDFLNINELDSKGDDLDFEKFSNYTIVYNNYHASFDIDSVSTGDSAQGIDGIAIIVNGKLITDKDEVSDLVELNKFIEVEFVIIQSKTSSSFSSKEIGNFLFSIKNFFSDNPAILTTPEITNQHEISQEIFNYFPQMTKGKPTLKIFYVTTGSFNNEKTINAVIQNGKSELQSLNYFNKIEFYPISATDIQDLYRKTKDLSKANFIFKEKVTLSEIRGVSEAYFGILPFVEFKDVIINENGTIKNIFYDNVRDYLGNNPVNDSINGTLGEKKFDLFTVLNNGVTIVSSNLQTAGNKFTITDYQIVNGCQTSHVLFENKDRDGINSLNIPLRLIVTQDEDVKNEITVATNNQTAIKPEQLEALSQFQKGLEEYYKTFDVPTKLYYERRTNQYSTNNTIYKTKIVSIPQQIKTFAAMFLDLPHIVSGYYGTIMKNHGDRIFVRGHKFFPYYLSSFAFYKLDSFFRQGVFEKKYRKAKYHIIMLYKDLSINSKLPHLNSKRLDRVCEKIYNTLIDDEKAKDIFRKCIKKIDDSGLDADDKYVFKQSDSTRRLK</sequence>
<organism evidence="2 3">
    <name type="scientific">Abyssalbus ytuae</name>
    <dbReference type="NCBI Taxonomy" id="2926907"/>
    <lineage>
        <taxon>Bacteria</taxon>
        <taxon>Pseudomonadati</taxon>
        <taxon>Bacteroidota</taxon>
        <taxon>Flavobacteriia</taxon>
        <taxon>Flavobacteriales</taxon>
        <taxon>Flavobacteriaceae</taxon>
        <taxon>Abyssalbus</taxon>
    </lineage>
</organism>
<evidence type="ECO:0000259" key="1">
    <source>
        <dbReference type="Pfam" id="PF10592"/>
    </source>
</evidence>
<dbReference type="InterPro" id="IPR018891">
    <property type="entry name" value="AIPR_C"/>
</dbReference>
<dbReference type="Pfam" id="PF10592">
    <property type="entry name" value="AIPR"/>
    <property type="match status" value="1"/>
</dbReference>